<evidence type="ECO:0000313" key="11">
    <source>
        <dbReference type="EMBL" id="JAS73623.1"/>
    </source>
</evidence>
<gene>
    <name evidence="11" type="ORF">g.40090</name>
</gene>
<evidence type="ECO:0000256" key="3">
    <source>
        <dbReference type="ARBA" id="ARBA00022630"/>
    </source>
</evidence>
<dbReference type="InterPro" id="IPR016171">
    <property type="entry name" value="Vanillyl_alc_oxidase_C-sub2"/>
</dbReference>
<sequence length="143" mass="16424">MKDLWQLRERIPEALFKNSYAYMYDISLPHDDYYNIVPVLRERLQGSEAFAVTGFGHLGDGNLHLNICSPQFSPELLAQLEPFVFEWINERGGSVSAEHGIGFTKTQFLKYSKSEAAIRTMRQVKSLMDPRGILNPYKVLPQE</sequence>
<dbReference type="Gene3D" id="1.10.45.10">
    <property type="entry name" value="Vanillyl-alcohol Oxidase, Chain A, domain 4"/>
    <property type="match status" value="1"/>
</dbReference>
<name>A0A1B6HG19_9HEMI</name>
<dbReference type="FunFam" id="1.10.45.10:FF:000001">
    <property type="entry name" value="D-lactate dehydrogenase mitochondrial"/>
    <property type="match status" value="1"/>
</dbReference>
<evidence type="ECO:0000256" key="8">
    <source>
        <dbReference type="ARBA" id="ARBA00045410"/>
    </source>
</evidence>
<dbReference type="Pfam" id="PF02913">
    <property type="entry name" value="FAD-oxidase_C"/>
    <property type="match status" value="1"/>
</dbReference>
<evidence type="ECO:0000256" key="4">
    <source>
        <dbReference type="ARBA" id="ARBA00022827"/>
    </source>
</evidence>
<reference evidence="11" key="1">
    <citation type="submission" date="2015-11" db="EMBL/GenBank/DDBJ databases">
        <title>De novo transcriptome assembly of four potential Pierce s Disease insect vectors from Arizona vineyards.</title>
        <authorList>
            <person name="Tassone E.E."/>
        </authorList>
    </citation>
    <scope>NUCLEOTIDE SEQUENCE</scope>
</reference>
<comment type="cofactor">
    <cofactor evidence="1">
        <name>FAD</name>
        <dbReference type="ChEBI" id="CHEBI:57692"/>
    </cofactor>
</comment>
<evidence type="ECO:0000256" key="5">
    <source>
        <dbReference type="ARBA" id="ARBA00023002"/>
    </source>
</evidence>
<dbReference type="SUPFAM" id="SSF55103">
    <property type="entry name" value="FAD-linked oxidases, C-terminal domain"/>
    <property type="match status" value="1"/>
</dbReference>
<dbReference type="FunFam" id="3.30.70.2740:FF:000002">
    <property type="entry name" value="D-2-hydroxyglutarate dehydrogenase mitochondrial"/>
    <property type="match status" value="1"/>
</dbReference>
<evidence type="ECO:0000256" key="9">
    <source>
        <dbReference type="ARBA" id="ARBA00049267"/>
    </source>
</evidence>
<feature type="domain" description="FAD-binding oxidoreductase/transferase type 4 C-terminal" evidence="10">
    <location>
        <begin position="3"/>
        <end position="139"/>
    </location>
</feature>
<comment type="catalytic activity">
    <reaction evidence="9">
        <text>(R)-malate + A = oxaloacetate + AH2</text>
        <dbReference type="Rhea" id="RHEA:67460"/>
        <dbReference type="ChEBI" id="CHEBI:13193"/>
        <dbReference type="ChEBI" id="CHEBI:15588"/>
        <dbReference type="ChEBI" id="CHEBI:16452"/>
        <dbReference type="ChEBI" id="CHEBI:17499"/>
    </reaction>
    <physiologicalReaction direction="left-to-right" evidence="9">
        <dbReference type="Rhea" id="RHEA:67461"/>
    </physiologicalReaction>
</comment>
<dbReference type="PANTHER" id="PTHR43716:SF1">
    <property type="entry name" value="D-2-HYDROXYGLUTARATE DEHYDROGENASE, MITOCHONDRIAL"/>
    <property type="match status" value="1"/>
</dbReference>
<dbReference type="PANTHER" id="PTHR43716">
    <property type="entry name" value="D-2-HYDROXYGLUTARATE DEHYDROGENASE, MITOCHONDRIAL"/>
    <property type="match status" value="1"/>
</dbReference>
<dbReference type="GO" id="GO:0005739">
    <property type="term" value="C:mitochondrion"/>
    <property type="evidence" value="ECO:0007669"/>
    <property type="project" value="TreeGrafter"/>
</dbReference>
<dbReference type="InterPro" id="IPR016164">
    <property type="entry name" value="FAD-linked_Oxase-like_C"/>
</dbReference>
<keyword evidence="4" id="KW-0274">FAD</keyword>
<dbReference type="Gene3D" id="3.30.70.2740">
    <property type="match status" value="1"/>
</dbReference>
<dbReference type="GO" id="GO:0050660">
    <property type="term" value="F:flavin adenine dinucleotide binding"/>
    <property type="evidence" value="ECO:0007669"/>
    <property type="project" value="InterPro"/>
</dbReference>
<dbReference type="EMBL" id="GECU01034083">
    <property type="protein sequence ID" value="JAS73623.1"/>
    <property type="molecule type" value="Transcribed_RNA"/>
</dbReference>
<dbReference type="GO" id="GO:0051990">
    <property type="term" value="F:(R)-2-hydroxyglutarate dehydrogenase activity"/>
    <property type="evidence" value="ECO:0007669"/>
    <property type="project" value="UniProtKB-EC"/>
</dbReference>
<evidence type="ECO:0000256" key="2">
    <source>
        <dbReference type="ARBA" id="ARBA00008000"/>
    </source>
</evidence>
<dbReference type="EC" id="1.1.99.39" evidence="6"/>
<comment type="function">
    <text evidence="8">Catalyzes the oxidation of D-2-hydroxyglutarate (D-2-HG) to alpha-ketoglutarate. Also catalyzes the oxidation of other D-2-hydroxyacids, such as D-malate (D-MAL) and D-lactate (D-LAC). Exhibits high activities towards D-2-HG and D-MAL but a very weak activity towards D-LAC.</text>
</comment>
<dbReference type="InterPro" id="IPR051264">
    <property type="entry name" value="FAD-oxidored/transferase_4"/>
</dbReference>
<protein>
    <recommendedName>
        <fullName evidence="7">D-2-hydroxyglutarate dehydrogenase, mitochondrial</fullName>
        <ecNumber evidence="6">1.1.99.39</ecNumber>
    </recommendedName>
</protein>
<evidence type="ECO:0000256" key="6">
    <source>
        <dbReference type="ARBA" id="ARBA00039003"/>
    </source>
</evidence>
<evidence type="ECO:0000259" key="10">
    <source>
        <dbReference type="Pfam" id="PF02913"/>
    </source>
</evidence>
<comment type="similarity">
    <text evidence="2">Belongs to the FAD-binding oxidoreductase/transferase type 4 family.</text>
</comment>
<dbReference type="InterPro" id="IPR004113">
    <property type="entry name" value="FAD-bd_oxidored_4_C"/>
</dbReference>
<proteinExistence type="inferred from homology"/>
<evidence type="ECO:0000256" key="7">
    <source>
        <dbReference type="ARBA" id="ARBA00039639"/>
    </source>
</evidence>
<dbReference type="AlphaFoldDB" id="A0A1B6HG19"/>
<keyword evidence="5" id="KW-0560">Oxidoreductase</keyword>
<keyword evidence="3" id="KW-0285">Flavoprotein</keyword>
<organism evidence="11">
    <name type="scientific">Homalodisca liturata</name>
    <dbReference type="NCBI Taxonomy" id="320908"/>
    <lineage>
        <taxon>Eukaryota</taxon>
        <taxon>Metazoa</taxon>
        <taxon>Ecdysozoa</taxon>
        <taxon>Arthropoda</taxon>
        <taxon>Hexapoda</taxon>
        <taxon>Insecta</taxon>
        <taxon>Pterygota</taxon>
        <taxon>Neoptera</taxon>
        <taxon>Paraneoptera</taxon>
        <taxon>Hemiptera</taxon>
        <taxon>Auchenorrhyncha</taxon>
        <taxon>Membracoidea</taxon>
        <taxon>Cicadellidae</taxon>
        <taxon>Cicadellinae</taxon>
        <taxon>Proconiini</taxon>
        <taxon>Homalodisca</taxon>
    </lineage>
</organism>
<evidence type="ECO:0000256" key="1">
    <source>
        <dbReference type="ARBA" id="ARBA00001974"/>
    </source>
</evidence>
<accession>A0A1B6HG19</accession>